<dbReference type="STRING" id="623744.A0A553NH71"/>
<dbReference type="GO" id="GO:0007340">
    <property type="term" value="P:acrosome reaction"/>
    <property type="evidence" value="ECO:0007669"/>
    <property type="project" value="TreeGrafter"/>
</dbReference>
<feature type="coiled-coil region" evidence="9">
    <location>
        <begin position="246"/>
        <end position="273"/>
    </location>
</feature>
<evidence type="ECO:0000259" key="14">
    <source>
        <dbReference type="PROSITE" id="PS51262"/>
    </source>
</evidence>
<keyword evidence="6" id="KW-0862">Zinc</keyword>
<dbReference type="PANTHER" id="PTHR24099:SF18">
    <property type="entry name" value="E3 UBIQUITIN-PROTEIN LIGASE TRIM36"/>
    <property type="match status" value="1"/>
</dbReference>
<dbReference type="GO" id="GO:0004842">
    <property type="term" value="F:ubiquitin-protein transferase activity"/>
    <property type="evidence" value="ECO:0007669"/>
    <property type="project" value="TreeGrafter"/>
</dbReference>
<accession>A0A553NH71</accession>
<evidence type="ECO:0000256" key="6">
    <source>
        <dbReference type="ARBA" id="ARBA00022833"/>
    </source>
</evidence>
<evidence type="ECO:0000256" key="5">
    <source>
        <dbReference type="ARBA" id="ARBA00022786"/>
    </source>
</evidence>
<dbReference type="InterPro" id="IPR050617">
    <property type="entry name" value="E3_ligase_FN3/SPRY"/>
</dbReference>
<dbReference type="InterPro" id="IPR003879">
    <property type="entry name" value="Butyrophylin_SPRY"/>
</dbReference>
<dbReference type="InterPro" id="IPR013320">
    <property type="entry name" value="ConA-like_dom_sf"/>
</dbReference>
<evidence type="ECO:0000256" key="7">
    <source>
        <dbReference type="ARBA" id="ARBA00023054"/>
    </source>
</evidence>
<dbReference type="PROSITE" id="PS50119">
    <property type="entry name" value="ZF_BBOX"/>
    <property type="match status" value="1"/>
</dbReference>
<dbReference type="GO" id="GO:0008270">
    <property type="term" value="F:zinc ion binding"/>
    <property type="evidence" value="ECO:0007669"/>
    <property type="project" value="UniProtKB-KW"/>
</dbReference>
<feature type="domain" description="Fibronectin type-III" evidence="13">
    <location>
        <begin position="402"/>
        <end position="497"/>
    </location>
</feature>
<dbReference type="InterPro" id="IPR003649">
    <property type="entry name" value="Bbox_C"/>
</dbReference>
<keyword evidence="3" id="KW-0493">Microtubule</keyword>
<dbReference type="InterPro" id="IPR000315">
    <property type="entry name" value="Znf_B-box"/>
</dbReference>
<dbReference type="InterPro" id="IPR013783">
    <property type="entry name" value="Ig-like_fold"/>
</dbReference>
<comment type="caution">
    <text evidence="15">The sequence shown here is derived from an EMBL/GenBank/DDBJ whole genome shotgun (WGS) entry which is preliminary data.</text>
</comment>
<evidence type="ECO:0000313" key="16">
    <source>
        <dbReference type="Proteomes" id="UP000316079"/>
    </source>
</evidence>
<gene>
    <name evidence="15" type="ORF">DNTS_004403</name>
</gene>
<dbReference type="InterPro" id="IPR047065">
    <property type="entry name" value="TRIM36_Bbox2_Zfn"/>
</dbReference>
<dbReference type="PROSITE" id="PS50188">
    <property type="entry name" value="B302_SPRY"/>
    <property type="match status" value="1"/>
</dbReference>
<dbReference type="PROSITE" id="PS51262">
    <property type="entry name" value="COS"/>
    <property type="match status" value="1"/>
</dbReference>
<dbReference type="PANTHER" id="PTHR24099">
    <property type="entry name" value="E3 UBIQUITIN-PROTEIN LIGASE TRIM36-RELATED"/>
    <property type="match status" value="1"/>
</dbReference>
<feature type="domain" description="COS" evidence="14">
    <location>
        <begin position="331"/>
        <end position="388"/>
    </location>
</feature>
<feature type="domain" description="B30.2/SPRY" evidence="12">
    <location>
        <begin position="482"/>
        <end position="723"/>
    </location>
</feature>
<dbReference type="CDD" id="cd19778">
    <property type="entry name" value="Bbox2_TRIM36_C-I"/>
    <property type="match status" value="1"/>
</dbReference>
<proteinExistence type="inferred from homology"/>
<dbReference type="Proteomes" id="UP000316079">
    <property type="component" value="Unassembled WGS sequence"/>
</dbReference>
<dbReference type="CDD" id="cd00063">
    <property type="entry name" value="FN3"/>
    <property type="match status" value="1"/>
</dbReference>
<dbReference type="Pfam" id="PF00643">
    <property type="entry name" value="zf-B_box"/>
    <property type="match status" value="1"/>
</dbReference>
<feature type="region of interest" description="Disordered" evidence="10">
    <location>
        <begin position="584"/>
        <end position="612"/>
    </location>
</feature>
<dbReference type="InterPro" id="IPR001870">
    <property type="entry name" value="B30.2/SPRY"/>
</dbReference>
<organism evidence="15 16">
    <name type="scientific">Danionella cerebrum</name>
    <dbReference type="NCBI Taxonomy" id="2873325"/>
    <lineage>
        <taxon>Eukaryota</taxon>
        <taxon>Metazoa</taxon>
        <taxon>Chordata</taxon>
        <taxon>Craniata</taxon>
        <taxon>Vertebrata</taxon>
        <taxon>Euteleostomi</taxon>
        <taxon>Actinopterygii</taxon>
        <taxon>Neopterygii</taxon>
        <taxon>Teleostei</taxon>
        <taxon>Ostariophysi</taxon>
        <taxon>Cypriniformes</taxon>
        <taxon>Danionidae</taxon>
        <taxon>Danioninae</taxon>
        <taxon>Danionella</taxon>
    </lineage>
</organism>
<dbReference type="SUPFAM" id="SSF57845">
    <property type="entry name" value="B-box zinc-binding domain"/>
    <property type="match status" value="1"/>
</dbReference>
<dbReference type="InterPro" id="IPR040859">
    <property type="entry name" value="Midline-1_COS"/>
</dbReference>
<keyword evidence="16" id="KW-1185">Reference proteome</keyword>
<evidence type="ECO:0000259" key="11">
    <source>
        <dbReference type="PROSITE" id="PS50119"/>
    </source>
</evidence>
<keyword evidence="4 8" id="KW-0479">Metal-binding</keyword>
<dbReference type="Pfam" id="PF18568">
    <property type="entry name" value="COS"/>
    <property type="match status" value="1"/>
</dbReference>
<dbReference type="Gene3D" id="3.30.160.60">
    <property type="entry name" value="Classic Zinc Finger"/>
    <property type="match status" value="1"/>
</dbReference>
<dbReference type="SMART" id="SM00336">
    <property type="entry name" value="BBOX"/>
    <property type="match status" value="1"/>
</dbReference>
<dbReference type="InterPro" id="IPR017903">
    <property type="entry name" value="COS_domain"/>
</dbReference>
<dbReference type="GO" id="GO:0007051">
    <property type="term" value="P:spindle organization"/>
    <property type="evidence" value="ECO:0007669"/>
    <property type="project" value="TreeGrafter"/>
</dbReference>
<protein>
    <submittedName>
        <fullName evidence="15">Uncharacterized protein</fullName>
    </submittedName>
</protein>
<keyword evidence="5" id="KW-0833">Ubl conjugation pathway</keyword>
<feature type="compositionally biased region" description="Basic and acidic residues" evidence="10">
    <location>
        <begin position="597"/>
        <end position="607"/>
    </location>
</feature>
<dbReference type="Gene3D" id="1.20.5.170">
    <property type="match status" value="1"/>
</dbReference>
<dbReference type="PRINTS" id="PR01407">
    <property type="entry name" value="BUTYPHLNCDUF"/>
</dbReference>
<dbReference type="GO" id="GO:0005874">
    <property type="term" value="C:microtubule"/>
    <property type="evidence" value="ECO:0007669"/>
    <property type="project" value="UniProtKB-KW"/>
</dbReference>
<evidence type="ECO:0000256" key="9">
    <source>
        <dbReference type="SAM" id="Coils"/>
    </source>
</evidence>
<dbReference type="Gene3D" id="2.60.40.10">
    <property type="entry name" value="Immunoglobulins"/>
    <property type="match status" value="1"/>
</dbReference>
<keyword evidence="2" id="KW-0808">Transferase</keyword>
<dbReference type="AlphaFoldDB" id="A0A553NH71"/>
<dbReference type="SUPFAM" id="SSF49899">
    <property type="entry name" value="Concanavalin A-like lectins/glucanases"/>
    <property type="match status" value="1"/>
</dbReference>
<dbReference type="PROSITE" id="PS50853">
    <property type="entry name" value="FN3"/>
    <property type="match status" value="1"/>
</dbReference>
<dbReference type="SMART" id="SM00502">
    <property type="entry name" value="BBC"/>
    <property type="match status" value="1"/>
</dbReference>
<evidence type="ECO:0000256" key="8">
    <source>
        <dbReference type="PROSITE-ProRule" id="PRU00024"/>
    </source>
</evidence>
<comment type="similarity">
    <text evidence="1">Belongs to the TRIM/RBCC family.</text>
</comment>
<evidence type="ECO:0000256" key="3">
    <source>
        <dbReference type="ARBA" id="ARBA00022701"/>
    </source>
</evidence>
<evidence type="ECO:0000256" key="2">
    <source>
        <dbReference type="ARBA" id="ARBA00022679"/>
    </source>
</evidence>
<dbReference type="InterPro" id="IPR043136">
    <property type="entry name" value="B30.2/SPRY_sf"/>
</dbReference>
<evidence type="ECO:0000259" key="13">
    <source>
        <dbReference type="PROSITE" id="PS50853"/>
    </source>
</evidence>
<dbReference type="InterPro" id="IPR003961">
    <property type="entry name" value="FN3_dom"/>
</dbReference>
<feature type="domain" description="B box-type" evidence="11">
    <location>
        <begin position="182"/>
        <end position="224"/>
    </location>
</feature>
<dbReference type="InterPro" id="IPR036116">
    <property type="entry name" value="FN3_sf"/>
</dbReference>
<keyword evidence="7 9" id="KW-0175">Coiled coil</keyword>
<sequence length="724" mass="80457">MANGHVWKELQAPDGEGLRRKVGPRAGFVSCVFSPWLLHRLHVCVFVCSLRGAASLRMALGHRGSFSSSPGWRRTSIPARTSSLRCPSCERDVELGDRGLSLLFRNFTLESIVERFRQAARSAAAVPCSVCVSQGTLPPRDATKSCMDCQTSFCNHCFKLNHPWGTPKATHEALGPTTSFRPRVLMCPEHEMEKVNMYCEVCRRPVCHLCKLGGVHANHRVTSMSSAYKILKEKLSKSISYLISKEDQVRTQISELEERIRLTEENAALAERGVQEQFERISSALSERQGSILAVLSQERASRLQRLQAQREQYQGLLESSGLVGFAQEVLKEPEQSCFLQTAKLLHLRIQKATESLRTFQPAASASFHEFTVDTAREEALVREIDFSTVLDLTRSRIYNEAAVHWSVCEDLHPGDTHTLQFRPLCPGEEERETEEVELNEEHQWRTIEGLRGSSTVVSGLEPDTFYSFRVKSCRDTHAHSLHSPYSPSVRLHTPPATVLCFLFSERGFDSERLLVAKRRDSVQSVAGVNQLLSSERVQTGSFISMEFIVGDTGVTGGRHFWAFGVQSDSFMVKVGVASDSKIAEWHHNPRDSSSPRYDHDSGHDSGSEDASFEVSQPYTLLTVGMGRIIIPKPHAGAGPDQGRVLPSAGSGADQSRVISMPHRIGVLLDYEAGCVSFYDADCMRCLCQRPVECTGTMYPAFGLLGGGSVRLEEPVSSGKLQFY</sequence>
<name>A0A553NH71_9TELE</name>
<dbReference type="Gene3D" id="4.10.830.40">
    <property type="match status" value="1"/>
</dbReference>
<keyword evidence="4 8" id="KW-0863">Zinc-finger</keyword>
<dbReference type="Gene3D" id="2.60.120.920">
    <property type="match status" value="1"/>
</dbReference>
<evidence type="ECO:0000313" key="15">
    <source>
        <dbReference type="EMBL" id="TRY64797.1"/>
    </source>
</evidence>
<dbReference type="GO" id="GO:0001669">
    <property type="term" value="C:acrosomal vesicle"/>
    <property type="evidence" value="ECO:0007669"/>
    <property type="project" value="TreeGrafter"/>
</dbReference>
<dbReference type="EMBL" id="SRMA01026967">
    <property type="protein sequence ID" value="TRY64797.1"/>
    <property type="molecule type" value="Genomic_DNA"/>
</dbReference>
<evidence type="ECO:0000259" key="12">
    <source>
        <dbReference type="PROSITE" id="PS50188"/>
    </source>
</evidence>
<evidence type="ECO:0000256" key="1">
    <source>
        <dbReference type="ARBA" id="ARBA00008518"/>
    </source>
</evidence>
<evidence type="ECO:0000256" key="4">
    <source>
        <dbReference type="ARBA" id="ARBA00022771"/>
    </source>
</evidence>
<dbReference type="OrthoDB" id="10040278at2759"/>
<reference evidence="15 16" key="1">
    <citation type="journal article" date="2019" name="Sci. Data">
        <title>Hybrid genome assembly and annotation of Danionella translucida.</title>
        <authorList>
            <person name="Kadobianskyi M."/>
            <person name="Schulze L."/>
            <person name="Schuelke M."/>
            <person name="Judkewitz B."/>
        </authorList>
    </citation>
    <scope>NUCLEOTIDE SEQUENCE [LARGE SCALE GENOMIC DNA]</scope>
    <source>
        <strain evidence="15 16">Bolton</strain>
    </source>
</reference>
<dbReference type="SUPFAM" id="SSF49265">
    <property type="entry name" value="Fibronectin type III"/>
    <property type="match status" value="1"/>
</dbReference>
<evidence type="ECO:0000256" key="10">
    <source>
        <dbReference type="SAM" id="MobiDB-lite"/>
    </source>
</evidence>